<sequence length="165" mass="18447">MVPYARDNRVFRVLPPSQNVESNGPYHGAGTVFSSWTSPKRAAARGRDGPYHGSRWSRRSDGTFSRVMLRVEERGSEGSEGSANTVLFMNGRRLEAQTDAGRTRSGSPRDTFAPMVFYSFFREIAPERIESSGAARLCNRPASFLLYLDVPERPLCCWPDPISPK</sequence>
<evidence type="ECO:0000313" key="1">
    <source>
        <dbReference type="EMBL" id="OCT48920.1"/>
    </source>
</evidence>
<gene>
    <name evidence="1" type="ORF">CLCR_05213</name>
</gene>
<organism evidence="1 2">
    <name type="scientific">Cladophialophora carrionii</name>
    <dbReference type="NCBI Taxonomy" id="86049"/>
    <lineage>
        <taxon>Eukaryota</taxon>
        <taxon>Fungi</taxon>
        <taxon>Dikarya</taxon>
        <taxon>Ascomycota</taxon>
        <taxon>Pezizomycotina</taxon>
        <taxon>Eurotiomycetes</taxon>
        <taxon>Chaetothyriomycetidae</taxon>
        <taxon>Chaetothyriales</taxon>
        <taxon>Herpotrichiellaceae</taxon>
        <taxon>Cladophialophora</taxon>
    </lineage>
</organism>
<evidence type="ECO:0000313" key="2">
    <source>
        <dbReference type="Proteomes" id="UP000094526"/>
    </source>
</evidence>
<dbReference type="VEuPathDB" id="FungiDB:CLCR_05213"/>
<proteinExistence type="predicted"/>
<name>A0A1C1CK94_9EURO</name>
<dbReference type="Proteomes" id="UP000094526">
    <property type="component" value="Unassembled WGS sequence"/>
</dbReference>
<comment type="caution">
    <text evidence="1">The sequence shown here is derived from an EMBL/GenBank/DDBJ whole genome shotgun (WGS) entry which is preliminary data.</text>
</comment>
<accession>A0A1C1CK94</accession>
<protein>
    <submittedName>
        <fullName evidence="1">Uncharacterized protein</fullName>
    </submittedName>
</protein>
<dbReference type="AlphaFoldDB" id="A0A1C1CK94"/>
<keyword evidence="2" id="KW-1185">Reference proteome</keyword>
<reference evidence="2" key="1">
    <citation type="submission" date="2015-07" db="EMBL/GenBank/DDBJ databases">
        <authorList>
            <person name="Teixeira M.M."/>
            <person name="Souza R.C."/>
            <person name="Almeida L.G."/>
            <person name="Vicente V.A."/>
            <person name="de Hoog S."/>
            <person name="Bocca A.L."/>
            <person name="de Almeida S.R."/>
            <person name="Vasconcelos A.T."/>
            <person name="Felipe M.S."/>
        </authorList>
    </citation>
    <scope>NUCLEOTIDE SEQUENCE [LARGE SCALE GENOMIC DNA]</scope>
    <source>
        <strain evidence="2">KSF</strain>
    </source>
</reference>
<dbReference type="EMBL" id="LGRB01000011">
    <property type="protein sequence ID" value="OCT48920.1"/>
    <property type="molecule type" value="Genomic_DNA"/>
</dbReference>